<proteinExistence type="predicted"/>
<organism evidence="1 2">
    <name type="scientific">Rheinheimera maricola</name>
    <dbReference type="NCBI Taxonomy" id="2793282"/>
    <lineage>
        <taxon>Bacteria</taxon>
        <taxon>Pseudomonadati</taxon>
        <taxon>Pseudomonadota</taxon>
        <taxon>Gammaproteobacteria</taxon>
        <taxon>Chromatiales</taxon>
        <taxon>Chromatiaceae</taxon>
        <taxon>Rheinheimera</taxon>
    </lineage>
</organism>
<dbReference type="Proteomes" id="UP000663814">
    <property type="component" value="Unassembled WGS sequence"/>
</dbReference>
<name>A0ABS7XCZ5_9GAMM</name>
<evidence type="ECO:0000313" key="1">
    <source>
        <dbReference type="EMBL" id="MBZ9613428.1"/>
    </source>
</evidence>
<accession>A0ABS7XCZ5</accession>
<protein>
    <submittedName>
        <fullName evidence="1">Uncharacterized protein</fullName>
    </submittedName>
</protein>
<sequence length="256" mass="28998">MKKYAILLGAKNIFAAIKINDLVVSQIYDAAPTSKNLDVTQLLISGNNNIVIEVYQDKETKQQLVIPNLKVKVVESTDSDVEGPAIFSFTLNPQEVNIVNERLIVCNEGFDIQQDMPVWSWQQAKPAELTPANKKKLVEFAYKLYQSFRNKDTQLLIAIQKPKLNDIAVLTEQELAEVEEDVEWLYGFLFNDDWALRELNMADIKVVASGHGRVFSVVRLDNSPLIRTIPPAQSFHFEINVSFFGSAYEHEIAIVL</sequence>
<dbReference type="RefSeq" id="WP_205312137.1">
    <property type="nucleotide sequence ID" value="NZ_JAERPS020000007.1"/>
</dbReference>
<evidence type="ECO:0000313" key="2">
    <source>
        <dbReference type="Proteomes" id="UP000663814"/>
    </source>
</evidence>
<reference evidence="1 2" key="2">
    <citation type="submission" date="2021-08" db="EMBL/GenBank/DDBJ databases">
        <title>Rheinheimera aquimaris sp. nov., isolated from seawater of the East Sea in Korea.</title>
        <authorList>
            <person name="Kim K.H."/>
            <person name="Wenting R."/>
            <person name="Kim K.R."/>
            <person name="Jeon C.O."/>
        </authorList>
    </citation>
    <scope>NUCLEOTIDE SEQUENCE [LARGE SCALE GENOMIC DNA]</scope>
    <source>
        <strain evidence="1 2">MA-13</strain>
    </source>
</reference>
<keyword evidence="2" id="KW-1185">Reference proteome</keyword>
<comment type="caution">
    <text evidence="1">The sequence shown here is derived from an EMBL/GenBank/DDBJ whole genome shotgun (WGS) entry which is preliminary data.</text>
</comment>
<reference evidence="1 2" key="1">
    <citation type="submission" date="2020-12" db="EMBL/GenBank/DDBJ databases">
        <authorList>
            <person name="Ruan W."/>
            <person name="Khan S.A."/>
            <person name="Jeon C.O."/>
        </authorList>
    </citation>
    <scope>NUCLEOTIDE SEQUENCE [LARGE SCALE GENOMIC DNA]</scope>
    <source>
        <strain evidence="1 2">MA-13</strain>
    </source>
</reference>
<gene>
    <name evidence="1" type="ORF">I4W93_017680</name>
</gene>
<dbReference type="EMBL" id="JAERPS020000007">
    <property type="protein sequence ID" value="MBZ9613428.1"/>
    <property type="molecule type" value="Genomic_DNA"/>
</dbReference>